<feature type="region of interest" description="Disordered" evidence="1">
    <location>
        <begin position="1"/>
        <end position="21"/>
    </location>
</feature>
<reference evidence="2 3" key="2">
    <citation type="submission" date="2020-05" db="EMBL/GenBank/DDBJ databases">
        <title>Draft genome sequence of Desulfovibrio sp. strainFSS-1.</title>
        <authorList>
            <person name="Shimoshige H."/>
            <person name="Kobayashi H."/>
            <person name="Maekawa T."/>
        </authorList>
    </citation>
    <scope>NUCLEOTIDE SEQUENCE [LARGE SCALE GENOMIC DNA]</scope>
    <source>
        <strain evidence="2 3">SIID29052-01</strain>
    </source>
</reference>
<accession>A0A6V8LVY7</accession>
<organism evidence="2 3">
    <name type="scientific">Fundidesulfovibrio magnetotacticus</name>
    <dbReference type="NCBI Taxonomy" id="2730080"/>
    <lineage>
        <taxon>Bacteria</taxon>
        <taxon>Pseudomonadati</taxon>
        <taxon>Thermodesulfobacteriota</taxon>
        <taxon>Desulfovibrionia</taxon>
        <taxon>Desulfovibrionales</taxon>
        <taxon>Desulfovibrionaceae</taxon>
        <taxon>Fundidesulfovibrio</taxon>
    </lineage>
</organism>
<gene>
    <name evidence="2" type="ORF">NNJEOMEG_02608</name>
</gene>
<dbReference type="RefSeq" id="WP_173085153.1">
    <property type="nucleotide sequence ID" value="NZ_BLTE01000012.1"/>
</dbReference>
<evidence type="ECO:0000313" key="3">
    <source>
        <dbReference type="Proteomes" id="UP000494245"/>
    </source>
</evidence>
<evidence type="ECO:0000313" key="2">
    <source>
        <dbReference type="EMBL" id="GFK94761.1"/>
    </source>
</evidence>
<dbReference type="EMBL" id="BLTE01000012">
    <property type="protein sequence ID" value="GFK94761.1"/>
    <property type="molecule type" value="Genomic_DNA"/>
</dbReference>
<feature type="compositionally biased region" description="Low complexity" evidence="1">
    <location>
        <begin position="1"/>
        <end position="16"/>
    </location>
</feature>
<keyword evidence="3" id="KW-1185">Reference proteome</keyword>
<sequence>MPARAGRPGAPLAARPTLSIRHAGGETRSAELFPAVDFPGGENATERYRVRIGRAWHMPGGQKYAFVTVDEAWALLMGRKAPQEAARPPKLPVGTWVRAPSTRLPDGTAMYTRCATRTKPFQGADGRWRVVCYALDEPVLVEELKVEVRL</sequence>
<proteinExistence type="predicted"/>
<reference evidence="2 3" key="1">
    <citation type="submission" date="2020-04" db="EMBL/GenBank/DDBJ databases">
        <authorList>
            <consortium name="Desulfovibrio sp. FSS-1 genome sequencing consortium"/>
            <person name="Shimoshige H."/>
            <person name="Kobayashi H."/>
            <person name="Maekawa T."/>
        </authorList>
    </citation>
    <scope>NUCLEOTIDE SEQUENCE [LARGE SCALE GENOMIC DNA]</scope>
    <source>
        <strain evidence="2 3">SIID29052-01</strain>
    </source>
</reference>
<comment type="caution">
    <text evidence="2">The sequence shown here is derived from an EMBL/GenBank/DDBJ whole genome shotgun (WGS) entry which is preliminary data.</text>
</comment>
<dbReference type="Proteomes" id="UP000494245">
    <property type="component" value="Unassembled WGS sequence"/>
</dbReference>
<name>A0A6V8LVY7_9BACT</name>
<evidence type="ECO:0000256" key="1">
    <source>
        <dbReference type="SAM" id="MobiDB-lite"/>
    </source>
</evidence>
<dbReference type="AlphaFoldDB" id="A0A6V8LVY7"/>
<protein>
    <submittedName>
        <fullName evidence="2">Uncharacterized protein</fullName>
    </submittedName>
</protein>